<protein>
    <recommendedName>
        <fullName evidence="4">Outer membrane protein beta-barrel domain-containing protein</fullName>
    </recommendedName>
</protein>
<organism evidence="2 3">
    <name type="scientific">Saprospira grandis (strain Lewin)</name>
    <dbReference type="NCBI Taxonomy" id="984262"/>
    <lineage>
        <taxon>Bacteria</taxon>
        <taxon>Pseudomonadati</taxon>
        <taxon>Bacteroidota</taxon>
        <taxon>Saprospiria</taxon>
        <taxon>Saprospirales</taxon>
        <taxon>Saprospiraceae</taxon>
        <taxon>Saprospira</taxon>
    </lineage>
</organism>
<dbReference type="OrthoDB" id="9818490at2"/>
<evidence type="ECO:0008006" key="4">
    <source>
        <dbReference type="Google" id="ProtNLM"/>
    </source>
</evidence>
<dbReference type="KEGG" id="sgn:SGRA_0536"/>
<name>H6KYZ1_SAPGL</name>
<evidence type="ECO:0000256" key="1">
    <source>
        <dbReference type="SAM" id="Coils"/>
    </source>
</evidence>
<keyword evidence="1" id="KW-0175">Coiled coil</keyword>
<dbReference type="Gene3D" id="2.40.128.130">
    <property type="entry name" value="Autotransporter beta-domain"/>
    <property type="match status" value="1"/>
</dbReference>
<dbReference type="AlphaFoldDB" id="H6KYZ1"/>
<reference evidence="2 3" key="1">
    <citation type="journal article" date="2012" name="Stand. Genomic Sci.">
        <title>Complete genome sequencing and analysis of Saprospira grandis str. Lewin, a predatory marine bacterium.</title>
        <authorList>
            <person name="Saw J.H."/>
            <person name="Yuryev A."/>
            <person name="Kanbe M."/>
            <person name="Hou S."/>
            <person name="Young A.G."/>
            <person name="Aizawa S."/>
            <person name="Alam M."/>
        </authorList>
    </citation>
    <scope>NUCLEOTIDE SEQUENCE [LARGE SCALE GENOMIC DNA]</scope>
    <source>
        <strain evidence="2 3">Lewin</strain>
    </source>
</reference>
<feature type="coiled-coil region" evidence="1">
    <location>
        <begin position="96"/>
        <end position="123"/>
    </location>
</feature>
<dbReference type="SUPFAM" id="SSF103515">
    <property type="entry name" value="Autotransporter"/>
    <property type="match status" value="1"/>
</dbReference>
<dbReference type="InterPro" id="IPR036709">
    <property type="entry name" value="Autotransporte_beta_dom_sf"/>
</dbReference>
<accession>H6KYZ1</accession>
<dbReference type="Proteomes" id="UP000007519">
    <property type="component" value="Chromosome"/>
</dbReference>
<gene>
    <name evidence="2" type="ordered locus">SGRA_0536</name>
</gene>
<evidence type="ECO:0000313" key="2">
    <source>
        <dbReference type="EMBL" id="AFC23275.1"/>
    </source>
</evidence>
<keyword evidence="3" id="KW-1185">Reference proteome</keyword>
<dbReference type="EMBL" id="CP002831">
    <property type="protein sequence ID" value="AFC23275.1"/>
    <property type="molecule type" value="Genomic_DNA"/>
</dbReference>
<dbReference type="RefSeq" id="WP_014373519.1">
    <property type="nucleotide sequence ID" value="NC_016940.1"/>
</dbReference>
<evidence type="ECO:0000313" key="3">
    <source>
        <dbReference type="Proteomes" id="UP000007519"/>
    </source>
</evidence>
<dbReference type="HOGENOM" id="CLU_1018992_0_0_10"/>
<sequence>MLKWSFLVFIASFSLINRPLFAQFKRFNIGPKSYKLQLKAEYSLSAGAVWAIGPFAQLKDQAEAADGANYGVFTEARIQFRSSQHPLWIPQLQVGYMQLGQQNENWKKQYNLLEAKAQDWSNLYFMPGLSFQGGHCLQFQLRLNAGAFVLWGWNAQRGILNANEQLDRYSWSFSPAVGGAIELGASLQYRLNKRWTLFSDFAYFRGRSGREGSRRRQLFALDRQQQALSPPLFELDELFLQRVDWSSLKLSLGLRYRAFKYLHNPNKRYWNYY</sequence>
<proteinExistence type="predicted"/>